<keyword evidence="3" id="KW-1185">Reference proteome</keyword>
<dbReference type="EMBL" id="BAAAEO010000003">
    <property type="protein sequence ID" value="GAA0553358.1"/>
    <property type="molecule type" value="Genomic_DNA"/>
</dbReference>
<feature type="chain" id="PRO_5047043002" description="Chalcone isomerase domain-containing protein" evidence="1">
    <location>
        <begin position="23"/>
        <end position="177"/>
    </location>
</feature>
<gene>
    <name evidence="2" type="ORF">GCM10009098_21340</name>
</gene>
<organism evidence="2 3">
    <name type="scientific">Rheinheimera aquimaris</name>
    <dbReference type="NCBI Taxonomy" id="412437"/>
    <lineage>
        <taxon>Bacteria</taxon>
        <taxon>Pseudomonadati</taxon>
        <taxon>Pseudomonadota</taxon>
        <taxon>Gammaproteobacteria</taxon>
        <taxon>Chromatiales</taxon>
        <taxon>Chromatiaceae</taxon>
        <taxon>Rheinheimera</taxon>
    </lineage>
</organism>
<dbReference type="Proteomes" id="UP001501169">
    <property type="component" value="Unassembled WGS sequence"/>
</dbReference>
<proteinExistence type="predicted"/>
<feature type="signal peptide" evidence="1">
    <location>
        <begin position="1"/>
        <end position="22"/>
    </location>
</feature>
<keyword evidence="1" id="KW-0732">Signal</keyword>
<evidence type="ECO:0008006" key="4">
    <source>
        <dbReference type="Google" id="ProtNLM"/>
    </source>
</evidence>
<evidence type="ECO:0000313" key="2">
    <source>
        <dbReference type="EMBL" id="GAA0553358.1"/>
    </source>
</evidence>
<reference evidence="3" key="1">
    <citation type="journal article" date="2019" name="Int. J. Syst. Evol. Microbiol.">
        <title>The Global Catalogue of Microorganisms (GCM) 10K type strain sequencing project: providing services to taxonomists for standard genome sequencing and annotation.</title>
        <authorList>
            <consortium name="The Broad Institute Genomics Platform"/>
            <consortium name="The Broad Institute Genome Sequencing Center for Infectious Disease"/>
            <person name="Wu L."/>
            <person name="Ma J."/>
        </authorList>
    </citation>
    <scope>NUCLEOTIDE SEQUENCE [LARGE SCALE GENOMIC DNA]</scope>
    <source>
        <strain evidence="3">JCM 14331</strain>
    </source>
</reference>
<dbReference type="RefSeq" id="WP_226767077.1">
    <property type="nucleotide sequence ID" value="NZ_BAAAEO010000003.1"/>
</dbReference>
<name>A0ABP3NWY7_9GAMM</name>
<accession>A0ABP3NWY7</accession>
<sequence length="177" mass="20329">MSRIHVRYFFAVLSLLSQSAFAIDWLDEDCGRYGAYTGKLFSLSIATSFHGTSEFKLCKSESQKYLVVSTIDFVKVDESQPLASRASRYRIQLFEQEYAQVASLYKKALSYNTLDDVMGVDGSTWCLESQRGINYTKACFWTPSVNYEERGLVGLYNLANYLWEFTGLNKNEKLQLY</sequence>
<comment type="caution">
    <text evidence="2">The sequence shown here is derived from an EMBL/GenBank/DDBJ whole genome shotgun (WGS) entry which is preliminary data.</text>
</comment>
<evidence type="ECO:0000313" key="3">
    <source>
        <dbReference type="Proteomes" id="UP001501169"/>
    </source>
</evidence>
<evidence type="ECO:0000256" key="1">
    <source>
        <dbReference type="SAM" id="SignalP"/>
    </source>
</evidence>
<protein>
    <recommendedName>
        <fullName evidence="4">Chalcone isomerase domain-containing protein</fullName>
    </recommendedName>
</protein>